<evidence type="ECO:0000313" key="3">
    <source>
        <dbReference type="Proteomes" id="UP001500967"/>
    </source>
</evidence>
<gene>
    <name evidence="2" type="ORF">GCM10009539_60310</name>
</gene>
<proteinExistence type="predicted"/>
<reference evidence="2 3" key="1">
    <citation type="journal article" date="2019" name="Int. J. Syst. Evol. Microbiol.">
        <title>The Global Catalogue of Microorganisms (GCM) 10K type strain sequencing project: providing services to taxonomists for standard genome sequencing and annotation.</title>
        <authorList>
            <consortium name="The Broad Institute Genomics Platform"/>
            <consortium name="The Broad Institute Genome Sequencing Center for Infectious Disease"/>
            <person name="Wu L."/>
            <person name="Ma J."/>
        </authorList>
    </citation>
    <scope>NUCLEOTIDE SEQUENCE [LARGE SCALE GENOMIC DNA]</scope>
    <source>
        <strain evidence="2 3">JCM 10425</strain>
    </source>
</reference>
<organism evidence="2 3">
    <name type="scientific">Cryptosporangium japonicum</name>
    <dbReference type="NCBI Taxonomy" id="80872"/>
    <lineage>
        <taxon>Bacteria</taxon>
        <taxon>Bacillati</taxon>
        <taxon>Actinomycetota</taxon>
        <taxon>Actinomycetes</taxon>
        <taxon>Cryptosporangiales</taxon>
        <taxon>Cryptosporangiaceae</taxon>
        <taxon>Cryptosporangium</taxon>
    </lineage>
</organism>
<feature type="compositionally biased region" description="Polar residues" evidence="1">
    <location>
        <begin position="21"/>
        <end position="31"/>
    </location>
</feature>
<protein>
    <submittedName>
        <fullName evidence="2">Uncharacterized protein</fullName>
    </submittedName>
</protein>
<keyword evidence="3" id="KW-1185">Reference proteome</keyword>
<comment type="caution">
    <text evidence="2">The sequence shown here is derived from an EMBL/GenBank/DDBJ whole genome shotgun (WGS) entry which is preliminary data.</text>
</comment>
<sequence>MSNVTTARSSGDEQEPIASEAATQISASNRLTGVMLTPGPPWVR</sequence>
<evidence type="ECO:0000256" key="1">
    <source>
        <dbReference type="SAM" id="MobiDB-lite"/>
    </source>
</evidence>
<name>A0ABN0UY31_9ACTN</name>
<evidence type="ECO:0000313" key="2">
    <source>
        <dbReference type="EMBL" id="GAA0265658.1"/>
    </source>
</evidence>
<accession>A0ABN0UY31</accession>
<dbReference type="Proteomes" id="UP001500967">
    <property type="component" value="Unassembled WGS sequence"/>
</dbReference>
<feature type="region of interest" description="Disordered" evidence="1">
    <location>
        <begin position="1"/>
        <end position="44"/>
    </location>
</feature>
<dbReference type="EMBL" id="BAAAGX010000025">
    <property type="protein sequence ID" value="GAA0265658.1"/>
    <property type="molecule type" value="Genomic_DNA"/>
</dbReference>